<dbReference type="AlphaFoldDB" id="A0AAV9GP63"/>
<evidence type="ECO:0000259" key="1">
    <source>
        <dbReference type="PROSITE" id="PS50177"/>
    </source>
</evidence>
<evidence type="ECO:0000313" key="3">
    <source>
        <dbReference type="Proteomes" id="UP001321760"/>
    </source>
</evidence>
<keyword evidence="3" id="KW-1185">Reference proteome</keyword>
<sequence>MAILARERAVTASAEACEKFVDTYYKAVNDGKSVASYYVTENATYTAAGHPPADICINGQANLTPKQWDDLLETQRKIPSASTTHPRYHPVRYEVETYDVHVLNPDYRFAVPPALLVPDTSKPDLGAGIRLMVMLTVSGTVFFTSDRDGLKQHFNDVFILVPNWDVLARHGSRAARKFLIASHNYRAF</sequence>
<reference evidence="2" key="2">
    <citation type="submission" date="2023-05" db="EMBL/GenBank/DDBJ databases">
        <authorList>
            <consortium name="Lawrence Berkeley National Laboratory"/>
            <person name="Steindorff A."/>
            <person name="Hensen N."/>
            <person name="Bonometti L."/>
            <person name="Westerberg I."/>
            <person name="Brannstrom I.O."/>
            <person name="Guillou S."/>
            <person name="Cros-Aarteil S."/>
            <person name="Calhoun S."/>
            <person name="Haridas S."/>
            <person name="Kuo A."/>
            <person name="Mondo S."/>
            <person name="Pangilinan J."/>
            <person name="Riley R."/>
            <person name="Labutti K."/>
            <person name="Andreopoulos B."/>
            <person name="Lipzen A."/>
            <person name="Chen C."/>
            <person name="Yanf M."/>
            <person name="Daum C."/>
            <person name="Ng V."/>
            <person name="Clum A."/>
            <person name="Ohm R."/>
            <person name="Martin F."/>
            <person name="Silar P."/>
            <person name="Natvig D."/>
            <person name="Lalanne C."/>
            <person name="Gautier V."/>
            <person name="Ament-Velasquez S.L."/>
            <person name="Kruys A."/>
            <person name="Hutchinson M.I."/>
            <person name="Powell A.J."/>
            <person name="Barry K."/>
            <person name="Miller A.N."/>
            <person name="Grigoriev I.V."/>
            <person name="Debuchy R."/>
            <person name="Gladieux P."/>
            <person name="Thoren M.H."/>
            <person name="Johannesson H."/>
        </authorList>
    </citation>
    <scope>NUCLEOTIDE SEQUENCE</scope>
    <source>
        <strain evidence="2">PSN243</strain>
    </source>
</reference>
<evidence type="ECO:0000313" key="2">
    <source>
        <dbReference type="EMBL" id="KAK4449197.1"/>
    </source>
</evidence>
<dbReference type="Proteomes" id="UP001321760">
    <property type="component" value="Unassembled WGS sequence"/>
</dbReference>
<dbReference type="InterPro" id="IPR018222">
    <property type="entry name" value="Nuclear_transport_factor_2_euk"/>
</dbReference>
<dbReference type="SUPFAM" id="SSF54427">
    <property type="entry name" value="NTF2-like"/>
    <property type="match status" value="1"/>
</dbReference>
<gene>
    <name evidence="2" type="ORF">QBC34DRAFT_425926</name>
</gene>
<dbReference type="Gene3D" id="3.10.450.50">
    <property type="match status" value="1"/>
</dbReference>
<dbReference type="InterPro" id="IPR032710">
    <property type="entry name" value="NTF2-like_dom_sf"/>
</dbReference>
<reference evidence="2" key="1">
    <citation type="journal article" date="2023" name="Mol. Phylogenet. Evol.">
        <title>Genome-scale phylogeny and comparative genomics of the fungal order Sordariales.</title>
        <authorList>
            <person name="Hensen N."/>
            <person name="Bonometti L."/>
            <person name="Westerberg I."/>
            <person name="Brannstrom I.O."/>
            <person name="Guillou S."/>
            <person name="Cros-Aarteil S."/>
            <person name="Calhoun S."/>
            <person name="Haridas S."/>
            <person name="Kuo A."/>
            <person name="Mondo S."/>
            <person name="Pangilinan J."/>
            <person name="Riley R."/>
            <person name="LaButti K."/>
            <person name="Andreopoulos B."/>
            <person name="Lipzen A."/>
            <person name="Chen C."/>
            <person name="Yan M."/>
            <person name="Daum C."/>
            <person name="Ng V."/>
            <person name="Clum A."/>
            <person name="Steindorff A."/>
            <person name="Ohm R.A."/>
            <person name="Martin F."/>
            <person name="Silar P."/>
            <person name="Natvig D.O."/>
            <person name="Lalanne C."/>
            <person name="Gautier V."/>
            <person name="Ament-Velasquez S.L."/>
            <person name="Kruys A."/>
            <person name="Hutchinson M.I."/>
            <person name="Powell A.J."/>
            <person name="Barry K."/>
            <person name="Miller A.N."/>
            <person name="Grigoriev I.V."/>
            <person name="Debuchy R."/>
            <person name="Gladieux P."/>
            <person name="Hiltunen Thoren M."/>
            <person name="Johannesson H."/>
        </authorList>
    </citation>
    <scope>NUCLEOTIDE SEQUENCE</scope>
    <source>
        <strain evidence="2">PSN243</strain>
    </source>
</reference>
<dbReference type="PROSITE" id="PS50177">
    <property type="entry name" value="NTF2_DOMAIN"/>
    <property type="match status" value="1"/>
</dbReference>
<feature type="domain" description="NTF2" evidence="1">
    <location>
        <begin position="16"/>
        <end position="187"/>
    </location>
</feature>
<accession>A0AAV9GP63</accession>
<proteinExistence type="predicted"/>
<comment type="caution">
    <text evidence="2">The sequence shown here is derived from an EMBL/GenBank/DDBJ whole genome shotgun (WGS) entry which is preliminary data.</text>
</comment>
<dbReference type="EMBL" id="MU865939">
    <property type="protein sequence ID" value="KAK4449197.1"/>
    <property type="molecule type" value="Genomic_DNA"/>
</dbReference>
<organism evidence="2 3">
    <name type="scientific">Podospora aff. communis PSN243</name>
    <dbReference type="NCBI Taxonomy" id="3040156"/>
    <lineage>
        <taxon>Eukaryota</taxon>
        <taxon>Fungi</taxon>
        <taxon>Dikarya</taxon>
        <taxon>Ascomycota</taxon>
        <taxon>Pezizomycotina</taxon>
        <taxon>Sordariomycetes</taxon>
        <taxon>Sordariomycetidae</taxon>
        <taxon>Sordariales</taxon>
        <taxon>Podosporaceae</taxon>
        <taxon>Podospora</taxon>
    </lineage>
</organism>
<name>A0AAV9GP63_9PEZI</name>
<protein>
    <recommendedName>
        <fullName evidence="1">NTF2 domain-containing protein</fullName>
    </recommendedName>
</protein>